<sequence length="340" mass="38204">MDFGSEAALREATTCTICLSTIQNTRAVKECLHRFCRECIEVAMRQNRPECPLCKTRIPSRRSCKEDKAFDALLESIYGDLDQLRAAERKKSEEWWSKNKGSFKHIGESFLKQKEATRGRRATVPKRTKKRREAPPPLSPQDAKAARAARAARRLAPRKPSPGRSGGTSPTKNPKDPGPIATTAEVAGSYLYLRASERSLSERIKEKVEARRVSQLVEEEKRHIMVTLEAGNDIDEELALLKPHLLCKPSLKISSLKRMIESKHPGRLGEDQLHLYLWMGAPSPAKQAVRLVRCGEGDRLDSFKAHEGVRDLRAGLSFVYSQKESLPHDYRGRVASTPSP</sequence>
<evidence type="ECO:0000256" key="4">
    <source>
        <dbReference type="PROSITE-ProRule" id="PRU00175"/>
    </source>
</evidence>
<dbReference type="InterPro" id="IPR044592">
    <property type="entry name" value="RING1A/B"/>
</dbReference>
<feature type="domain" description="RING-type" evidence="6">
    <location>
        <begin position="15"/>
        <end position="55"/>
    </location>
</feature>
<dbReference type="GO" id="GO:0008270">
    <property type="term" value="F:zinc ion binding"/>
    <property type="evidence" value="ECO:0007669"/>
    <property type="project" value="UniProtKB-KW"/>
</dbReference>
<feature type="compositionally biased region" description="Basic residues" evidence="5">
    <location>
        <begin position="119"/>
        <end position="132"/>
    </location>
</feature>
<keyword evidence="8" id="KW-1185">Reference proteome</keyword>
<evidence type="ECO:0000313" key="8">
    <source>
        <dbReference type="Proteomes" id="UP000316726"/>
    </source>
</evidence>
<dbReference type="Pfam" id="PF13923">
    <property type="entry name" value="zf-C3HC4_2"/>
    <property type="match status" value="1"/>
</dbReference>
<dbReference type="PANTHER" id="PTHR46537:SF3">
    <property type="entry name" value="E3 UBIQUITIN-PROTEIN LIGASE RING1A"/>
    <property type="match status" value="1"/>
</dbReference>
<evidence type="ECO:0000313" key="7">
    <source>
        <dbReference type="EMBL" id="QDZ20697.1"/>
    </source>
</evidence>
<dbReference type="PROSITE" id="PS00518">
    <property type="entry name" value="ZF_RING_1"/>
    <property type="match status" value="1"/>
</dbReference>
<dbReference type="InterPro" id="IPR013083">
    <property type="entry name" value="Znf_RING/FYVE/PHD"/>
</dbReference>
<dbReference type="InterPro" id="IPR017907">
    <property type="entry name" value="Znf_RING_CS"/>
</dbReference>
<dbReference type="CDD" id="cd16531">
    <property type="entry name" value="RING-HC_RING1-like"/>
    <property type="match status" value="1"/>
</dbReference>
<dbReference type="Proteomes" id="UP000316726">
    <property type="component" value="Chromosome 4"/>
</dbReference>
<dbReference type="EMBL" id="CP031037">
    <property type="protein sequence ID" value="QDZ20697.1"/>
    <property type="molecule type" value="Genomic_DNA"/>
</dbReference>
<feature type="compositionally biased region" description="Basic and acidic residues" evidence="5">
    <location>
        <begin position="107"/>
        <end position="118"/>
    </location>
</feature>
<dbReference type="PANTHER" id="PTHR46537">
    <property type="entry name" value="OS11G0578200 PROTEIN"/>
    <property type="match status" value="1"/>
</dbReference>
<dbReference type="OrthoDB" id="337575at2759"/>
<protein>
    <recommendedName>
        <fullName evidence="6">RING-type domain-containing protein</fullName>
    </recommendedName>
</protein>
<feature type="region of interest" description="Disordered" evidence="5">
    <location>
        <begin position="107"/>
        <end position="182"/>
    </location>
</feature>
<dbReference type="InterPro" id="IPR001841">
    <property type="entry name" value="Znf_RING"/>
</dbReference>
<keyword evidence="2 4" id="KW-0863">Zinc-finger</keyword>
<keyword evidence="3" id="KW-0862">Zinc</keyword>
<evidence type="ECO:0000256" key="2">
    <source>
        <dbReference type="ARBA" id="ARBA00022771"/>
    </source>
</evidence>
<evidence type="ECO:0000259" key="6">
    <source>
        <dbReference type="PROSITE" id="PS50089"/>
    </source>
</evidence>
<reference evidence="7 8" key="1">
    <citation type="submission" date="2018-07" db="EMBL/GenBank/DDBJ databases">
        <title>The complete nuclear genome of the prasinophyte Chloropicon primus (CCMP1205).</title>
        <authorList>
            <person name="Pombert J.-F."/>
            <person name="Otis C."/>
            <person name="Turmel M."/>
            <person name="Lemieux C."/>
        </authorList>
    </citation>
    <scope>NUCLEOTIDE SEQUENCE [LARGE SCALE GENOMIC DNA]</scope>
    <source>
        <strain evidence="7 8">CCMP1205</strain>
    </source>
</reference>
<evidence type="ECO:0000256" key="5">
    <source>
        <dbReference type="SAM" id="MobiDB-lite"/>
    </source>
</evidence>
<dbReference type="Gene3D" id="3.30.40.10">
    <property type="entry name" value="Zinc/RING finger domain, C3HC4 (zinc finger)"/>
    <property type="match status" value="1"/>
</dbReference>
<name>A0A5B8MJU7_9CHLO</name>
<evidence type="ECO:0000256" key="3">
    <source>
        <dbReference type="ARBA" id="ARBA00022833"/>
    </source>
</evidence>
<proteinExistence type="predicted"/>
<evidence type="ECO:0000256" key="1">
    <source>
        <dbReference type="ARBA" id="ARBA00022723"/>
    </source>
</evidence>
<dbReference type="SMART" id="SM00184">
    <property type="entry name" value="RING"/>
    <property type="match status" value="1"/>
</dbReference>
<organism evidence="7 8">
    <name type="scientific">Chloropicon primus</name>
    <dbReference type="NCBI Taxonomy" id="1764295"/>
    <lineage>
        <taxon>Eukaryota</taxon>
        <taxon>Viridiplantae</taxon>
        <taxon>Chlorophyta</taxon>
        <taxon>Chloropicophyceae</taxon>
        <taxon>Chloropicales</taxon>
        <taxon>Chloropicaceae</taxon>
        <taxon>Chloropicon</taxon>
    </lineage>
</organism>
<dbReference type="PROSITE" id="PS50089">
    <property type="entry name" value="ZF_RING_2"/>
    <property type="match status" value="1"/>
</dbReference>
<dbReference type="STRING" id="1764295.A0A5B8MJU7"/>
<gene>
    <name evidence="7" type="ORF">A3770_04p32150</name>
</gene>
<keyword evidence="1" id="KW-0479">Metal-binding</keyword>
<accession>A0A5B8MJU7</accession>
<dbReference type="SUPFAM" id="SSF57850">
    <property type="entry name" value="RING/U-box"/>
    <property type="match status" value="1"/>
</dbReference>
<dbReference type="AlphaFoldDB" id="A0A5B8MJU7"/>